<evidence type="ECO:0000256" key="3">
    <source>
        <dbReference type="ARBA" id="ARBA00012646"/>
    </source>
</evidence>
<keyword evidence="4" id="KW-0732">Signal</keyword>
<dbReference type="Gene3D" id="3.40.50.1240">
    <property type="entry name" value="Phosphoglycerate mutase-like"/>
    <property type="match status" value="1"/>
</dbReference>
<dbReference type="PANTHER" id="PTHR11567">
    <property type="entry name" value="ACID PHOSPHATASE-RELATED"/>
    <property type="match status" value="1"/>
</dbReference>
<evidence type="ECO:0000256" key="1">
    <source>
        <dbReference type="ARBA" id="ARBA00000032"/>
    </source>
</evidence>
<gene>
    <name evidence="8" type="primary">acp4_2</name>
    <name evidence="8" type="ORF">Bhyg_03543</name>
</gene>
<evidence type="ECO:0000256" key="2">
    <source>
        <dbReference type="ARBA" id="ARBA00005375"/>
    </source>
</evidence>
<organism evidence="8 9">
    <name type="scientific">Pseudolycoriella hygida</name>
    <dbReference type="NCBI Taxonomy" id="35572"/>
    <lineage>
        <taxon>Eukaryota</taxon>
        <taxon>Metazoa</taxon>
        <taxon>Ecdysozoa</taxon>
        <taxon>Arthropoda</taxon>
        <taxon>Hexapoda</taxon>
        <taxon>Insecta</taxon>
        <taxon>Pterygota</taxon>
        <taxon>Neoptera</taxon>
        <taxon>Endopterygota</taxon>
        <taxon>Diptera</taxon>
        <taxon>Nematocera</taxon>
        <taxon>Sciaroidea</taxon>
        <taxon>Sciaridae</taxon>
        <taxon>Pseudolycoriella</taxon>
    </lineage>
</organism>
<comment type="similarity">
    <text evidence="2">Belongs to the histidine acid phosphatase family.</text>
</comment>
<comment type="caution">
    <text evidence="8">The sequence shown here is derived from an EMBL/GenBank/DDBJ whole genome shotgun (WGS) entry which is preliminary data.</text>
</comment>
<reference evidence="8" key="1">
    <citation type="submission" date="2022-07" db="EMBL/GenBank/DDBJ databases">
        <authorList>
            <person name="Trinca V."/>
            <person name="Uliana J.V.C."/>
            <person name="Torres T.T."/>
            <person name="Ward R.J."/>
            <person name="Monesi N."/>
        </authorList>
    </citation>
    <scope>NUCLEOTIDE SEQUENCE</scope>
    <source>
        <strain evidence="8">HSMRA1968</strain>
        <tissue evidence="8">Whole embryos</tissue>
    </source>
</reference>
<accession>A0A9Q0NDI0</accession>
<evidence type="ECO:0000313" key="9">
    <source>
        <dbReference type="Proteomes" id="UP001151699"/>
    </source>
</evidence>
<dbReference type="OrthoDB" id="10257284at2759"/>
<dbReference type="GO" id="GO:0003993">
    <property type="term" value="F:acid phosphatase activity"/>
    <property type="evidence" value="ECO:0007669"/>
    <property type="project" value="UniProtKB-EC"/>
</dbReference>
<keyword evidence="6" id="KW-1015">Disulfide bond</keyword>
<dbReference type="Proteomes" id="UP001151699">
    <property type="component" value="Chromosome A"/>
</dbReference>
<comment type="catalytic activity">
    <reaction evidence="1">
        <text>a phosphate monoester + H2O = an alcohol + phosphate</text>
        <dbReference type="Rhea" id="RHEA:15017"/>
        <dbReference type="ChEBI" id="CHEBI:15377"/>
        <dbReference type="ChEBI" id="CHEBI:30879"/>
        <dbReference type="ChEBI" id="CHEBI:43474"/>
        <dbReference type="ChEBI" id="CHEBI:67140"/>
        <dbReference type="EC" id="3.1.3.2"/>
    </reaction>
</comment>
<keyword evidence="9" id="KW-1185">Reference proteome</keyword>
<dbReference type="PANTHER" id="PTHR11567:SF211">
    <property type="entry name" value="PROSTATIC ACID PHOSPHATASE"/>
    <property type="match status" value="1"/>
</dbReference>
<protein>
    <recommendedName>
        <fullName evidence="3">acid phosphatase</fullName>
        <ecNumber evidence="3">3.1.3.2</ecNumber>
    </recommendedName>
</protein>
<evidence type="ECO:0000256" key="4">
    <source>
        <dbReference type="ARBA" id="ARBA00022729"/>
    </source>
</evidence>
<dbReference type="SUPFAM" id="SSF53254">
    <property type="entry name" value="Phosphoglycerate mutase-like"/>
    <property type="match status" value="1"/>
</dbReference>
<dbReference type="InterPro" id="IPR000560">
    <property type="entry name" value="His_Pase_clade-2"/>
</dbReference>
<evidence type="ECO:0000256" key="6">
    <source>
        <dbReference type="ARBA" id="ARBA00023157"/>
    </source>
</evidence>
<sequence>MTTSNDDTLVFAHVIFRHGHRTTLESFPNDPYKDESKYWPEGFGQLTNEGKRQQFELGKYFRRRYGKLISSKYSRNEVYIQSTDFDRTIMSAQVNLAGLFPPNDEEKWSNEILWQPIPVHTIPCELDHVLLAGRPCPKYEAARAKVMKESPEIQSIYSEHANLFKSLTENTGQDIKTVDDVFYLWMTLHFQKNRNLPLADWAEKAVQPMSVVEKIAMKRFLLNTGTPELARLKSGFLIKEIMERVSSKIFGTLEPNRSLWLYSAHDDTIANFLNSLRLYEPHFPPLASSIHLELFVTKEKEYYMQIFYRQANEEYPKSLNLPGGSDKFTIDEFYKLYANLIPGEFEVESVL</sequence>
<evidence type="ECO:0000256" key="7">
    <source>
        <dbReference type="ARBA" id="ARBA00023180"/>
    </source>
</evidence>
<proteinExistence type="inferred from homology"/>
<dbReference type="EMBL" id="WJQU01000001">
    <property type="protein sequence ID" value="KAJ6648315.1"/>
    <property type="molecule type" value="Genomic_DNA"/>
</dbReference>
<name>A0A9Q0NDI0_9DIPT</name>
<keyword evidence="7" id="KW-0325">Glycoprotein</keyword>
<dbReference type="EC" id="3.1.3.2" evidence="3"/>
<evidence type="ECO:0000256" key="5">
    <source>
        <dbReference type="ARBA" id="ARBA00022801"/>
    </source>
</evidence>
<dbReference type="AlphaFoldDB" id="A0A9Q0NDI0"/>
<dbReference type="CDD" id="cd07061">
    <property type="entry name" value="HP_HAP_like"/>
    <property type="match status" value="1"/>
</dbReference>
<dbReference type="InterPro" id="IPR029033">
    <property type="entry name" value="His_PPase_superfam"/>
</dbReference>
<keyword evidence="5" id="KW-0378">Hydrolase</keyword>
<dbReference type="InterPro" id="IPR050645">
    <property type="entry name" value="Histidine_acid_phosphatase"/>
</dbReference>
<dbReference type="Pfam" id="PF00328">
    <property type="entry name" value="His_Phos_2"/>
    <property type="match status" value="1"/>
</dbReference>
<evidence type="ECO:0000313" key="8">
    <source>
        <dbReference type="EMBL" id="KAJ6648315.1"/>
    </source>
</evidence>